<keyword evidence="1" id="KW-0472">Membrane</keyword>
<proteinExistence type="predicted"/>
<gene>
    <name evidence="2" type="ORF">Lac1_12380</name>
</gene>
<dbReference type="Proteomes" id="UP001305815">
    <property type="component" value="Chromosome"/>
</dbReference>
<keyword evidence="1" id="KW-1133">Transmembrane helix</keyword>
<feature type="transmembrane region" description="Helical" evidence="1">
    <location>
        <begin position="161"/>
        <end position="179"/>
    </location>
</feature>
<keyword evidence="1" id="KW-0812">Transmembrane</keyword>
<name>A0ABM8I788_9FIRM</name>
<evidence type="ECO:0000313" key="3">
    <source>
        <dbReference type="Proteomes" id="UP001305815"/>
    </source>
</evidence>
<evidence type="ECO:0000313" key="2">
    <source>
        <dbReference type="EMBL" id="BDZ77055.1"/>
    </source>
</evidence>
<keyword evidence="3" id="KW-1185">Reference proteome</keyword>
<dbReference type="EMBL" id="AP027742">
    <property type="protein sequence ID" value="BDZ77055.1"/>
    <property type="molecule type" value="Genomic_DNA"/>
</dbReference>
<organism evidence="2 3">
    <name type="scientific">Claveliimonas bilis</name>
    <dbReference type="NCBI Taxonomy" id="3028070"/>
    <lineage>
        <taxon>Bacteria</taxon>
        <taxon>Bacillati</taxon>
        <taxon>Bacillota</taxon>
        <taxon>Clostridia</taxon>
        <taxon>Lachnospirales</taxon>
        <taxon>Lachnospiraceae</taxon>
        <taxon>Claveliimonas</taxon>
    </lineage>
</organism>
<accession>A0ABM8I788</accession>
<reference evidence="3" key="1">
    <citation type="journal article" date="2023" name="Int. J. Syst. Evol. Microbiol.">
        <title>Claveliimonas bilis gen. nov., sp. nov., deoxycholic acid-producing bacteria isolated from human faeces, and reclassification of Sellimonas monacensis Zenner et al. 2021 as Claveliimonas monacensis comb. nov.</title>
        <authorList>
            <person name="Hisatomi A."/>
            <person name="Kastawa N.W.E.P.G."/>
            <person name="Song I."/>
            <person name="Ohkuma M."/>
            <person name="Fukiya S."/>
            <person name="Sakamoto M."/>
        </authorList>
    </citation>
    <scope>NUCLEOTIDE SEQUENCE [LARGE SCALE GENOMIC DNA]</scope>
    <source>
        <strain evidence="3">12BBH14</strain>
    </source>
</reference>
<sequence length="187" mass="21295">MKKKMMIFLASIFFVALAMIYAVIDRTTDIYDSNIDSSDYNAVGLTKSGVVEQEFESAEEYLDGMAVKLDASGNTNKIVLDYALLDKDTRKEITQGEISLEDVQSGKFFHLKFDRINGCMGESYIFKIQVKECDESSVVSVYYANDVLVARTLRHGFDLETFIITICFVLYIVLFMKWLSKLFNQGN</sequence>
<dbReference type="RefSeq" id="WP_316266707.1">
    <property type="nucleotide sequence ID" value="NZ_AP027742.1"/>
</dbReference>
<protein>
    <submittedName>
        <fullName evidence="2">Uncharacterized protein</fullName>
    </submittedName>
</protein>
<evidence type="ECO:0000256" key="1">
    <source>
        <dbReference type="SAM" id="Phobius"/>
    </source>
</evidence>